<accession>A0ABS0DAV3</accession>
<dbReference type="InterPro" id="IPR002838">
    <property type="entry name" value="AIM24"/>
</dbReference>
<name>A0ABS0DAV3_9NOCA</name>
<dbReference type="InterPro" id="IPR016031">
    <property type="entry name" value="Trp_RNA-bd_attenuator-like_dom"/>
</dbReference>
<dbReference type="EMBL" id="JADLQN010000001">
    <property type="protein sequence ID" value="MBF6354963.1"/>
    <property type="molecule type" value="Genomic_DNA"/>
</dbReference>
<dbReference type="Pfam" id="PF02342">
    <property type="entry name" value="TerD"/>
    <property type="match status" value="1"/>
</dbReference>
<feature type="compositionally biased region" description="Pro residues" evidence="1">
    <location>
        <begin position="169"/>
        <end position="185"/>
    </location>
</feature>
<evidence type="ECO:0000256" key="1">
    <source>
        <dbReference type="SAM" id="MobiDB-lite"/>
    </source>
</evidence>
<reference evidence="3 4" key="1">
    <citation type="submission" date="2020-10" db="EMBL/GenBank/DDBJ databases">
        <title>Identification of Nocardia species via Next-generation sequencing and recognition of intraspecies genetic diversity.</title>
        <authorList>
            <person name="Li P."/>
            <person name="Li P."/>
            <person name="Lu B."/>
        </authorList>
    </citation>
    <scope>NUCLEOTIDE SEQUENCE [LARGE SCALE GENOMIC DNA]</scope>
    <source>
        <strain evidence="3 4">BJ06-0143</strain>
    </source>
</reference>
<protein>
    <submittedName>
        <fullName evidence="3">AIM24 family protein</fullName>
    </submittedName>
</protein>
<dbReference type="Gene3D" id="3.60.160.10">
    <property type="entry name" value="Mitochondrial biogenesis AIM24"/>
    <property type="match status" value="1"/>
</dbReference>
<dbReference type="CDD" id="cd06974">
    <property type="entry name" value="TerD_like"/>
    <property type="match status" value="1"/>
</dbReference>
<keyword evidence="4" id="KW-1185">Reference proteome</keyword>
<comment type="caution">
    <text evidence="3">The sequence shown here is derived from an EMBL/GenBank/DDBJ whole genome shotgun (WGS) entry which is preliminary data.</text>
</comment>
<sequence>MTALARGENRPAPGDRMTVTVTSAAPLDVSALLLNASGRVRADGDFVFFNQPAGDGVLLRHGRGGPDVIDVQTSALPPDIETVVVAASPAGRGGATALAAAGGLTVTIGSDTGTMTFPVTGLTTETAVVCVEIYRRAGAWKIRAVGQGYDNGLAGIATAFGVNVDDEPAPPPPAPAPAAPPPHTPGAPRGATPPTAAQSPGAAAPGGYLSPPHSPPPPHAPARGTAGHPQHVPAAGPPPHGAPGHPPPPGAPGGSHRPPAVPGYPSAFPGTPGQPGSGAPGHPPADAPGQPPYGAPPAHPQPSHPAPPPVAPQQGALPMQSDLFDARHAEVSGLGIQKQGGKMIKVGVNGEVMARSGSMVAYQGELRFQAQGSGGIGRAIQARLTGEGVPLMKVSGRGDLFLANAAADVHLIDLDGSDGLTVNGANVLAFDSSLRFDIKRVQGAAGFASNAGLFNCVFTGRGRIAITTEGTPVVLNVDQPTYADPQAAVAWSSSLQTGIKRNDSFGLGTLLGRTTGEGLTLAFSGRGFVVVQPSELPPGGFIAGTGSGQESGQTSGFMGGLLG</sequence>
<evidence type="ECO:0000313" key="3">
    <source>
        <dbReference type="EMBL" id="MBF6354963.1"/>
    </source>
</evidence>
<feature type="region of interest" description="Disordered" evidence="1">
    <location>
        <begin position="544"/>
        <end position="563"/>
    </location>
</feature>
<dbReference type="Gene3D" id="2.60.60.30">
    <property type="entry name" value="sav2460 like domains"/>
    <property type="match status" value="1"/>
</dbReference>
<evidence type="ECO:0000313" key="4">
    <source>
        <dbReference type="Proteomes" id="UP000707731"/>
    </source>
</evidence>
<dbReference type="PANTHER" id="PTHR38074:SF1">
    <property type="entry name" value="ALTERED INHERITANCE OF MITOCHONDRIA PROTEIN 24, MITOCHONDRIAL"/>
    <property type="match status" value="1"/>
</dbReference>
<evidence type="ECO:0000259" key="2">
    <source>
        <dbReference type="Pfam" id="PF02342"/>
    </source>
</evidence>
<proteinExistence type="predicted"/>
<feature type="compositionally biased region" description="Pro residues" evidence="1">
    <location>
        <begin position="281"/>
        <end position="311"/>
    </location>
</feature>
<dbReference type="SUPFAM" id="SSF51219">
    <property type="entry name" value="TRAP-like"/>
    <property type="match status" value="1"/>
</dbReference>
<feature type="compositionally biased region" description="Pro residues" evidence="1">
    <location>
        <begin position="235"/>
        <end position="251"/>
    </location>
</feature>
<dbReference type="Pfam" id="PF01987">
    <property type="entry name" value="AIM24"/>
    <property type="match status" value="1"/>
</dbReference>
<organism evidence="3 4">
    <name type="scientific">Nocardia higoensis</name>
    <dbReference type="NCBI Taxonomy" id="228599"/>
    <lineage>
        <taxon>Bacteria</taxon>
        <taxon>Bacillati</taxon>
        <taxon>Actinomycetota</taxon>
        <taxon>Actinomycetes</taxon>
        <taxon>Mycobacteriales</taxon>
        <taxon>Nocardiaceae</taxon>
        <taxon>Nocardia</taxon>
    </lineage>
</organism>
<dbReference type="InterPro" id="IPR036983">
    <property type="entry name" value="AIM24_sf"/>
</dbReference>
<gene>
    <name evidence="3" type="ORF">IU449_10475</name>
</gene>
<dbReference type="InterPro" id="IPR003325">
    <property type="entry name" value="TerD"/>
</dbReference>
<feature type="compositionally biased region" description="Low complexity" evidence="1">
    <location>
        <begin position="186"/>
        <end position="211"/>
    </location>
</feature>
<dbReference type="PANTHER" id="PTHR38074">
    <property type="entry name" value="ALTERED INHERITANCE OF MITOCHONDRIA PROTEIN 24, MITOCHONDRIAL"/>
    <property type="match status" value="1"/>
</dbReference>
<dbReference type="Proteomes" id="UP000707731">
    <property type="component" value="Unassembled WGS sequence"/>
</dbReference>
<feature type="region of interest" description="Disordered" evidence="1">
    <location>
        <begin position="164"/>
        <end position="316"/>
    </location>
</feature>
<feature type="domain" description="TerD" evidence="2">
    <location>
        <begin position="24"/>
        <end position="160"/>
    </location>
</feature>